<dbReference type="GO" id="GO:0046677">
    <property type="term" value="P:response to antibiotic"/>
    <property type="evidence" value="ECO:0007669"/>
    <property type="project" value="UniProtKB-KW"/>
</dbReference>
<dbReference type="AlphaFoldDB" id="A0A1H0NCX8"/>
<dbReference type="PANTHER" id="PTHR42718:SF42">
    <property type="entry name" value="EXPORT PROTEIN"/>
    <property type="match status" value="1"/>
</dbReference>
<evidence type="ECO:0000256" key="1">
    <source>
        <dbReference type="ARBA" id="ARBA00004651"/>
    </source>
</evidence>
<feature type="transmembrane region" description="Helical" evidence="7">
    <location>
        <begin position="26"/>
        <end position="49"/>
    </location>
</feature>
<evidence type="ECO:0000256" key="7">
    <source>
        <dbReference type="SAM" id="Phobius"/>
    </source>
</evidence>
<dbReference type="Proteomes" id="UP000199341">
    <property type="component" value="Unassembled WGS sequence"/>
</dbReference>
<evidence type="ECO:0000313" key="10">
    <source>
        <dbReference type="Proteomes" id="UP000199341"/>
    </source>
</evidence>
<feature type="transmembrane region" description="Helical" evidence="7">
    <location>
        <begin position="316"/>
        <end position="334"/>
    </location>
</feature>
<feature type="transmembrane region" description="Helical" evidence="7">
    <location>
        <begin position="478"/>
        <end position="500"/>
    </location>
</feature>
<dbReference type="GO" id="GO:0005886">
    <property type="term" value="C:plasma membrane"/>
    <property type="evidence" value="ECO:0007669"/>
    <property type="project" value="UniProtKB-SubCell"/>
</dbReference>
<feature type="transmembrane region" description="Helical" evidence="7">
    <location>
        <begin position="69"/>
        <end position="85"/>
    </location>
</feature>
<dbReference type="PROSITE" id="PS50850">
    <property type="entry name" value="MFS"/>
    <property type="match status" value="1"/>
</dbReference>
<keyword evidence="4 7" id="KW-0472">Membrane</keyword>
<feature type="transmembrane region" description="Helical" evidence="7">
    <location>
        <begin position="214"/>
        <end position="232"/>
    </location>
</feature>
<protein>
    <submittedName>
        <fullName evidence="9">Drug resistance transporter, EmrB/QacA subfamily</fullName>
    </submittedName>
</protein>
<feature type="transmembrane region" description="Helical" evidence="7">
    <location>
        <begin position="151"/>
        <end position="173"/>
    </location>
</feature>
<feature type="domain" description="Major facilitator superfamily (MFS) profile" evidence="8">
    <location>
        <begin position="20"/>
        <end position="504"/>
    </location>
</feature>
<dbReference type="InterPro" id="IPR020846">
    <property type="entry name" value="MFS_dom"/>
</dbReference>
<accession>A0A1H0NCX8</accession>
<evidence type="ECO:0000259" key="8">
    <source>
        <dbReference type="PROSITE" id="PS50850"/>
    </source>
</evidence>
<evidence type="ECO:0000256" key="5">
    <source>
        <dbReference type="ARBA" id="ARBA00023251"/>
    </source>
</evidence>
<dbReference type="PRINTS" id="PR01036">
    <property type="entry name" value="TCRTETB"/>
</dbReference>
<dbReference type="Gene3D" id="1.20.1720.10">
    <property type="entry name" value="Multidrug resistance protein D"/>
    <property type="match status" value="1"/>
</dbReference>
<dbReference type="Gene3D" id="1.20.1250.20">
    <property type="entry name" value="MFS general substrate transporter like domains"/>
    <property type="match status" value="1"/>
</dbReference>
<name>A0A1H0NCX8_9ACTN</name>
<evidence type="ECO:0000256" key="6">
    <source>
        <dbReference type="SAM" id="MobiDB-lite"/>
    </source>
</evidence>
<dbReference type="InterPro" id="IPR036259">
    <property type="entry name" value="MFS_trans_sf"/>
</dbReference>
<feature type="transmembrane region" description="Helical" evidence="7">
    <location>
        <begin position="117"/>
        <end position="139"/>
    </location>
</feature>
<keyword evidence="3 7" id="KW-1133">Transmembrane helix</keyword>
<dbReference type="CDD" id="cd17321">
    <property type="entry name" value="MFS_MMR_MDR_like"/>
    <property type="match status" value="1"/>
</dbReference>
<dbReference type="SUPFAM" id="SSF103473">
    <property type="entry name" value="MFS general substrate transporter"/>
    <property type="match status" value="1"/>
</dbReference>
<dbReference type="Pfam" id="PF07690">
    <property type="entry name" value="MFS_1"/>
    <property type="match status" value="1"/>
</dbReference>
<dbReference type="GO" id="GO:0022857">
    <property type="term" value="F:transmembrane transporter activity"/>
    <property type="evidence" value="ECO:0007669"/>
    <property type="project" value="InterPro"/>
</dbReference>
<feature type="transmembrane region" description="Helical" evidence="7">
    <location>
        <begin position="346"/>
        <end position="364"/>
    </location>
</feature>
<feature type="region of interest" description="Disordered" evidence="6">
    <location>
        <begin position="508"/>
        <end position="534"/>
    </location>
</feature>
<dbReference type="STRING" id="310781.SAMN05216259_11422"/>
<feature type="transmembrane region" description="Helical" evidence="7">
    <location>
        <begin position="413"/>
        <end position="434"/>
    </location>
</feature>
<gene>
    <name evidence="9" type="ORF">SAMN05216259_11422</name>
</gene>
<dbReference type="RefSeq" id="WP_245771691.1">
    <property type="nucleotide sequence ID" value="NZ_FNIE01000014.1"/>
</dbReference>
<keyword evidence="10" id="KW-1185">Reference proteome</keyword>
<organism evidence="9 10">
    <name type="scientific">Actinacidiphila guanduensis</name>
    <dbReference type="NCBI Taxonomy" id="310781"/>
    <lineage>
        <taxon>Bacteria</taxon>
        <taxon>Bacillati</taxon>
        <taxon>Actinomycetota</taxon>
        <taxon>Actinomycetes</taxon>
        <taxon>Kitasatosporales</taxon>
        <taxon>Streptomycetaceae</taxon>
        <taxon>Actinacidiphila</taxon>
    </lineage>
</organism>
<feature type="transmembrane region" description="Helical" evidence="7">
    <location>
        <begin position="179"/>
        <end position="202"/>
    </location>
</feature>
<feature type="transmembrane region" description="Helical" evidence="7">
    <location>
        <begin position="370"/>
        <end position="392"/>
    </location>
</feature>
<dbReference type="InterPro" id="IPR011701">
    <property type="entry name" value="MFS"/>
</dbReference>
<evidence type="ECO:0000256" key="4">
    <source>
        <dbReference type="ARBA" id="ARBA00023136"/>
    </source>
</evidence>
<evidence type="ECO:0000256" key="3">
    <source>
        <dbReference type="ARBA" id="ARBA00022989"/>
    </source>
</evidence>
<reference evidence="9 10" key="1">
    <citation type="submission" date="2016-10" db="EMBL/GenBank/DDBJ databases">
        <authorList>
            <person name="de Groot N.N."/>
        </authorList>
    </citation>
    <scope>NUCLEOTIDE SEQUENCE [LARGE SCALE GENOMIC DNA]</scope>
    <source>
        <strain evidence="9 10">CGMCC 4.2022</strain>
    </source>
</reference>
<proteinExistence type="predicted"/>
<feature type="transmembrane region" description="Helical" evidence="7">
    <location>
        <begin position="244"/>
        <end position="261"/>
    </location>
</feature>
<dbReference type="PANTHER" id="PTHR42718">
    <property type="entry name" value="MAJOR FACILITATOR SUPERFAMILY MULTIDRUG TRANSPORTER MFSC"/>
    <property type="match status" value="1"/>
</dbReference>
<sequence length="534" mass="55182">MRSEARSGVDGPATTGDGAPAMRHGVVLFITCLALGAVVSAMASLNVALPDLARETHATQTQLSWVVDAYSLAFASLLLPAGALGDRFGRRLLLIIGLVVFAAGSVLALFTKNPDQLIALRALLGVGAAMVMPATLSTITSTFPREQRTRAVSVWTAVAAASAVVGVLCTGLLLQEWSWRSAFVLNVVLAVVAAIGTVVFVPESAEPNQPRLDAVGAVIAVLGLLALVYSVIEAPTKGWADPLTLGGIALGLLVLAAFTVWELRREHPLLDPRLFRNRRFAAGSVSVMLQFVVFFGFIFVMMQYMQLVRGDDPLDAALGVLPMAVALVPATRLTPRLVAKVGVRRPWLIGLVLVAVGMAVLSRLGTDSSYWLIVAGLLPLGAGTGLAMTPATTEITDALPRALQNVGSAMNDLSRELGGALGIAILGSVLSAGYRNNLDLPAGLPPKAEGAAHASLAGAEAVGGPVAHSARSAFMDGLHWAFSTGGGVALLAVVTVALLLRGSSKAELVPGGAAEGDGGVPQPGSAREEFADRR</sequence>
<evidence type="ECO:0000256" key="2">
    <source>
        <dbReference type="ARBA" id="ARBA00022692"/>
    </source>
</evidence>
<feature type="transmembrane region" description="Helical" evidence="7">
    <location>
        <begin position="92"/>
        <end position="111"/>
    </location>
</feature>
<keyword evidence="2 7" id="KW-0812">Transmembrane</keyword>
<dbReference type="EMBL" id="FNIE01000014">
    <property type="protein sequence ID" value="SDO90488.1"/>
    <property type="molecule type" value="Genomic_DNA"/>
</dbReference>
<keyword evidence="5" id="KW-0046">Antibiotic resistance</keyword>
<feature type="transmembrane region" description="Helical" evidence="7">
    <location>
        <begin position="281"/>
        <end position="304"/>
    </location>
</feature>
<evidence type="ECO:0000313" key="9">
    <source>
        <dbReference type="EMBL" id="SDO90488.1"/>
    </source>
</evidence>
<comment type="subcellular location">
    <subcellularLocation>
        <location evidence="1">Cell membrane</location>
        <topology evidence="1">Multi-pass membrane protein</topology>
    </subcellularLocation>
</comment>